<comment type="subunit">
    <text evidence="9">Microtubule inner protein component of sperm flagellar doublet microtubules.</text>
</comment>
<keyword evidence="3" id="KW-0963">Cytoplasm</keyword>
<comment type="caution">
    <text evidence="12">The sequence shown here is derived from an EMBL/GenBank/DDBJ whole genome shotgun (WGS) entry which is preliminary data.</text>
</comment>
<accession>A0ABD3PE94</accession>
<sequence>MVLQDTLESQERKRLEALRQRDQDRARRFVDAKNRSIGIDKSYLDKQVEEKRLREVEEKEEKLKEDHINTAKALMELVKCLDSNEAARQESKRRSLEDLKKTLEHQATQPKNNALRMDDPINLNACGPSSVQRLFGEDRDYHERKKAQQEQVQYWIAEDTLEKKRVMEEEQRREREYAEYVFEQNRIRAELEAEAARQNEEEARLRQRENMEYARLARERKQQELEAEKLAQAHQSQYLQTCALLTEDTRLSNNANAQHRFRPDHFKGFDKETVKQIYNENDAVVEEKQMISNAEADAEKEYAMYHAEMVRRMEECEQQKQQRIEEENRVVRETLQQQKDDTLQKRKKDSEAARLPAIGTEFFQRFGQSCR</sequence>
<evidence type="ECO:0000256" key="3">
    <source>
        <dbReference type="ARBA" id="ARBA00022490"/>
    </source>
</evidence>
<protein>
    <recommendedName>
        <fullName evidence="14">RIB43A-like with coiled-coils protein 2</fullName>
    </recommendedName>
</protein>
<proteinExistence type="inferred from homology"/>
<evidence type="ECO:0000256" key="9">
    <source>
        <dbReference type="ARBA" id="ARBA00046435"/>
    </source>
</evidence>
<feature type="region of interest" description="Disordered" evidence="11">
    <location>
        <begin position="332"/>
        <end position="351"/>
    </location>
</feature>
<evidence type="ECO:0000256" key="11">
    <source>
        <dbReference type="SAM" id="MobiDB-lite"/>
    </source>
</evidence>
<reference evidence="12 13" key="1">
    <citation type="submission" date="2024-10" db="EMBL/GenBank/DDBJ databases">
        <title>Updated reference genomes for cyclostephanoid diatoms.</title>
        <authorList>
            <person name="Roberts W.R."/>
            <person name="Alverson A.J."/>
        </authorList>
    </citation>
    <scope>NUCLEOTIDE SEQUENCE [LARGE SCALE GENOMIC DNA]</scope>
    <source>
        <strain evidence="12 13">AJA010-31</strain>
    </source>
</reference>
<evidence type="ECO:0000256" key="5">
    <source>
        <dbReference type="ARBA" id="ARBA00023054"/>
    </source>
</evidence>
<dbReference type="InterPro" id="IPR008805">
    <property type="entry name" value="RIB43A"/>
</dbReference>
<comment type="subcellular location">
    <subcellularLocation>
        <location evidence="1">Cytoplasm</location>
        <location evidence="1">Cytoskeleton</location>
        <location evidence="1">Flagellum axoneme</location>
    </subcellularLocation>
</comment>
<feature type="coiled-coil region" evidence="10">
    <location>
        <begin position="46"/>
        <end position="106"/>
    </location>
</feature>
<dbReference type="Proteomes" id="UP001530400">
    <property type="component" value="Unassembled WGS sequence"/>
</dbReference>
<dbReference type="EMBL" id="JALLPJ020000653">
    <property type="protein sequence ID" value="KAL3786368.1"/>
    <property type="molecule type" value="Genomic_DNA"/>
</dbReference>
<organism evidence="12 13">
    <name type="scientific">Cyclotella atomus</name>
    <dbReference type="NCBI Taxonomy" id="382360"/>
    <lineage>
        <taxon>Eukaryota</taxon>
        <taxon>Sar</taxon>
        <taxon>Stramenopiles</taxon>
        <taxon>Ochrophyta</taxon>
        <taxon>Bacillariophyta</taxon>
        <taxon>Coscinodiscophyceae</taxon>
        <taxon>Thalassiosirophycidae</taxon>
        <taxon>Stephanodiscales</taxon>
        <taxon>Stephanodiscaceae</taxon>
        <taxon>Cyclotella</taxon>
    </lineage>
</organism>
<evidence type="ECO:0000256" key="4">
    <source>
        <dbReference type="ARBA" id="ARBA00022846"/>
    </source>
</evidence>
<dbReference type="PANTHER" id="PTHR14517:SF6">
    <property type="entry name" value="RE41410P"/>
    <property type="match status" value="1"/>
</dbReference>
<keyword evidence="13" id="KW-1185">Reference proteome</keyword>
<dbReference type="Pfam" id="PF05914">
    <property type="entry name" value="RIB43A"/>
    <property type="match status" value="1"/>
</dbReference>
<gene>
    <name evidence="12" type="ORF">ACHAWO_005305</name>
</gene>
<evidence type="ECO:0000313" key="13">
    <source>
        <dbReference type="Proteomes" id="UP001530400"/>
    </source>
</evidence>
<evidence type="ECO:0008006" key="14">
    <source>
        <dbReference type="Google" id="ProtNLM"/>
    </source>
</evidence>
<keyword evidence="6" id="KW-0969">Cilium</keyword>
<dbReference type="AlphaFoldDB" id="A0ABD3PE94"/>
<name>A0ABD3PE94_9STRA</name>
<comment type="similarity">
    <text evidence="2">Belongs to the RIB43A family.</text>
</comment>
<evidence type="ECO:0000256" key="7">
    <source>
        <dbReference type="ARBA" id="ARBA00023212"/>
    </source>
</evidence>
<keyword evidence="4" id="KW-0282">Flagellum</keyword>
<evidence type="ECO:0000256" key="1">
    <source>
        <dbReference type="ARBA" id="ARBA00004611"/>
    </source>
</evidence>
<keyword evidence="5 10" id="KW-0175">Coiled coil</keyword>
<evidence type="ECO:0000256" key="6">
    <source>
        <dbReference type="ARBA" id="ARBA00023069"/>
    </source>
</evidence>
<feature type="coiled-coil region" evidence="10">
    <location>
        <begin position="181"/>
        <end position="233"/>
    </location>
</feature>
<evidence type="ECO:0000256" key="10">
    <source>
        <dbReference type="SAM" id="Coils"/>
    </source>
</evidence>
<evidence type="ECO:0000256" key="2">
    <source>
        <dbReference type="ARBA" id="ARBA00006875"/>
    </source>
</evidence>
<keyword evidence="7" id="KW-0206">Cytoskeleton</keyword>
<evidence type="ECO:0000256" key="8">
    <source>
        <dbReference type="ARBA" id="ARBA00023273"/>
    </source>
</evidence>
<keyword evidence="8" id="KW-0966">Cell projection</keyword>
<dbReference type="PANTHER" id="PTHR14517">
    <property type="entry name" value="RIB43A-RELATED"/>
    <property type="match status" value="1"/>
</dbReference>
<evidence type="ECO:0000313" key="12">
    <source>
        <dbReference type="EMBL" id="KAL3786368.1"/>
    </source>
</evidence>